<evidence type="ECO:0000313" key="6">
    <source>
        <dbReference type="Proteomes" id="UP000541610"/>
    </source>
</evidence>
<dbReference type="Proteomes" id="UP000541610">
    <property type="component" value="Unassembled WGS sequence"/>
</dbReference>
<evidence type="ECO:0000256" key="3">
    <source>
        <dbReference type="ARBA" id="ARBA00023274"/>
    </source>
</evidence>
<dbReference type="NCBIfam" id="TIGR00002">
    <property type="entry name" value="S16"/>
    <property type="match status" value="1"/>
</dbReference>
<dbReference type="Pfam" id="PF00886">
    <property type="entry name" value="Ribosomal_S16"/>
    <property type="match status" value="1"/>
</dbReference>
<comment type="caution">
    <text evidence="5">The sequence shown here is derived from an EMBL/GenBank/DDBJ whole genome shotgun (WGS) entry which is preliminary data.</text>
</comment>
<dbReference type="OrthoDB" id="407221at2759"/>
<keyword evidence="2" id="KW-0689">Ribosomal protein</keyword>
<sequence>MFFASSPNLVRSMFLPYFSKKTGAPRLRLQLMGKKGRRFYRMVACNQKDPRNGKHMEVLGSFAPKVKSGVKEIRLRFSRSKFWLGVGASMSPQVENSRNAGFKYRQRSTLAAFELCSPLMLQKAVAKILAGATKRNHAIAPGGIAEGQGQGAQNDAEDELAENSEGDDSAPDESDYSGHHSRVVERAPNQTPRAVWFKNFPWLSAVATTDDGKYQLGCKICMWAKANNSFLASHRVKEATLASATFNAAAKKVAGKLSTHESTSLHQHAQRQWNRAATRAAPVSQLISSAALKQSKNNSSALLKVLLCLQFLLGQDLAIRGHIDRDANFWRLLDFAAKDCSVLSDAYSCWEMASEKNSSVGSEALGPRTLAGPSSLGMFLEVALPEKSHFGAYELECIHILALSNLIPPPPPAYGRRTKGHYELLEQVMEERQKAHQAAIEVFNKLGRQQKVVFTTVALLSKRTAEGVSAQCLAAWTEMTDSYEFKFWYERERQLCFIKLQNSVASCCGEVDYSDHRFEDCDRSCELDCRYGGEWERVCSRSFGRMCSLKSAVSEYNPIEMTSGLCLPKECDNSGDKNRIIRDIMRGDMRRYQTPERTHDPPSSTSDILPIEYFDEAPDRPSGHLHLIIPGSSYIFGTGTSSRNNSNAGISNCVEERDEEDSEQTFWKESTRGAAGKHLVLMGRVTPWCNGQAPHIPISWPEDQILVEADEYKVIFVWIHTA</sequence>
<dbReference type="InterPro" id="IPR000307">
    <property type="entry name" value="Ribosomal_bS16"/>
</dbReference>
<comment type="similarity">
    <text evidence="1">Belongs to the bacterial ribosomal protein bS16 family.</text>
</comment>
<accession>A0A7J6NH01</accession>
<evidence type="ECO:0008006" key="7">
    <source>
        <dbReference type="Google" id="ProtNLM"/>
    </source>
</evidence>
<dbReference type="PANTHER" id="PTHR12919">
    <property type="entry name" value="30S RIBOSOMAL PROTEIN S16"/>
    <property type="match status" value="1"/>
</dbReference>
<evidence type="ECO:0000256" key="2">
    <source>
        <dbReference type="ARBA" id="ARBA00022980"/>
    </source>
</evidence>
<dbReference type="GO" id="GO:0005739">
    <property type="term" value="C:mitochondrion"/>
    <property type="evidence" value="ECO:0007669"/>
    <property type="project" value="GOC"/>
</dbReference>
<reference evidence="5 6" key="1">
    <citation type="submission" date="2020-04" db="EMBL/GenBank/DDBJ databases">
        <title>Perkinsus olseni comparative genomics.</title>
        <authorList>
            <person name="Bogema D.R."/>
        </authorList>
    </citation>
    <scope>NUCLEOTIDE SEQUENCE [LARGE SCALE GENOMIC DNA]</scope>
    <source>
        <strain evidence="5">00978-12</strain>
    </source>
</reference>
<protein>
    <recommendedName>
        <fullName evidence="7">Trafficking protein particle complex subunit 4</fullName>
    </recommendedName>
</protein>
<dbReference type="AlphaFoldDB" id="A0A7J6NH01"/>
<evidence type="ECO:0000256" key="4">
    <source>
        <dbReference type="SAM" id="MobiDB-lite"/>
    </source>
</evidence>
<dbReference type="Gene3D" id="3.30.1320.10">
    <property type="match status" value="1"/>
</dbReference>
<proteinExistence type="inferred from homology"/>
<dbReference type="PANTHER" id="PTHR12919:SF20">
    <property type="entry name" value="SMALL RIBOSOMAL SUBUNIT PROTEIN BS16M"/>
    <property type="match status" value="1"/>
</dbReference>
<gene>
    <name evidence="5" type="ORF">FOZ60_009544</name>
</gene>
<dbReference type="GO" id="GO:0003735">
    <property type="term" value="F:structural constituent of ribosome"/>
    <property type="evidence" value="ECO:0007669"/>
    <property type="project" value="InterPro"/>
</dbReference>
<evidence type="ECO:0000313" key="5">
    <source>
        <dbReference type="EMBL" id="KAF4683162.1"/>
    </source>
</evidence>
<feature type="region of interest" description="Disordered" evidence="4">
    <location>
        <begin position="141"/>
        <end position="187"/>
    </location>
</feature>
<dbReference type="InterPro" id="IPR023803">
    <property type="entry name" value="Ribosomal_bS16_dom_sf"/>
</dbReference>
<keyword evidence="3" id="KW-0687">Ribonucleoprotein</keyword>
<evidence type="ECO:0000256" key="1">
    <source>
        <dbReference type="ARBA" id="ARBA00006668"/>
    </source>
</evidence>
<organism evidence="5 6">
    <name type="scientific">Perkinsus olseni</name>
    <name type="common">Perkinsus atlanticus</name>
    <dbReference type="NCBI Taxonomy" id="32597"/>
    <lineage>
        <taxon>Eukaryota</taxon>
        <taxon>Sar</taxon>
        <taxon>Alveolata</taxon>
        <taxon>Perkinsozoa</taxon>
        <taxon>Perkinsea</taxon>
        <taxon>Perkinsida</taxon>
        <taxon>Perkinsidae</taxon>
        <taxon>Perkinsus</taxon>
    </lineage>
</organism>
<dbReference type="EMBL" id="JABANP010000385">
    <property type="protein sequence ID" value="KAF4683162.1"/>
    <property type="molecule type" value="Genomic_DNA"/>
</dbReference>
<dbReference type="GO" id="GO:0032543">
    <property type="term" value="P:mitochondrial translation"/>
    <property type="evidence" value="ECO:0007669"/>
    <property type="project" value="TreeGrafter"/>
</dbReference>
<name>A0A7J6NH01_PEROL</name>
<dbReference type="SUPFAM" id="SSF54565">
    <property type="entry name" value="Ribosomal protein S16"/>
    <property type="match status" value="1"/>
</dbReference>
<feature type="compositionally biased region" description="Acidic residues" evidence="4">
    <location>
        <begin position="155"/>
        <end position="175"/>
    </location>
</feature>
<feature type="compositionally biased region" description="Basic and acidic residues" evidence="4">
    <location>
        <begin position="176"/>
        <end position="185"/>
    </location>
</feature>
<dbReference type="GO" id="GO:0015935">
    <property type="term" value="C:small ribosomal subunit"/>
    <property type="evidence" value="ECO:0007669"/>
    <property type="project" value="TreeGrafter"/>
</dbReference>